<sequence>MKLLLLVICLLIEINYSLSVLESFVKRAKQSEFFAKLINQKHTAIVEKQRYFDHYDFIIVGSGPGGCVLANRLTENKKWNVLLIEAGKVETALQDVPVLAAYMQSTAFNWGFVSEPQAGSCFGMDENRCGFPRGKALGGTSVINYMIYNRGNKNDFDRWAAAGNYGWSWNEVLPYFLKSERSTLEGFENSPYHNRHGEMSVEYNRHRTLYSKLFVKASNHLGLREVDYNSGQQLGVSFLQANTLNGRRHSAFKAFIEPILNRPNLHVMINTRATKVLIDPSTKIAYGVELLRNRKRYRILARKEVILSAGTFMSPQILMLSGIGMKSDLNRIGVPVIQELPVGKIMYDHTTHIGVVFVANTTGESLNSDRAIQPNNVVKFLHGQGILTVPGGVEALGFIKTNINNFRGETVPDVELIFLAGGYFSDEGTGVRRGIRITDKIYNSVYKRLEDRSIDAFTVAQMLFHPKSVGYLELKSSNPFHWPKFYHNFFKNADDVETMLEGIKATLKLVNTPQFKSIGARVYSVPLPNCAHIHFGTDDYWRCSIRTLSS</sequence>
<feature type="domain" description="Glucose-methanol-choline oxidoreductase N-terminal" evidence="5">
    <location>
        <begin position="134"/>
        <end position="157"/>
    </location>
</feature>
<evidence type="ECO:0000313" key="8">
    <source>
        <dbReference type="Proteomes" id="UP001153620"/>
    </source>
</evidence>
<dbReference type="Gene3D" id="3.30.560.10">
    <property type="entry name" value="Glucose Oxidase, domain 3"/>
    <property type="match status" value="1"/>
</dbReference>
<dbReference type="InterPro" id="IPR036188">
    <property type="entry name" value="FAD/NAD-bd_sf"/>
</dbReference>
<evidence type="ECO:0000256" key="1">
    <source>
        <dbReference type="ARBA" id="ARBA00010790"/>
    </source>
</evidence>
<dbReference type="InterPro" id="IPR007867">
    <property type="entry name" value="GMC_OxRtase_C"/>
</dbReference>
<dbReference type="Pfam" id="PF05199">
    <property type="entry name" value="GMC_oxred_C"/>
    <property type="match status" value="1"/>
</dbReference>
<dbReference type="InterPro" id="IPR000172">
    <property type="entry name" value="GMC_OxRdtase_N"/>
</dbReference>
<dbReference type="Gene3D" id="3.50.50.60">
    <property type="entry name" value="FAD/NAD(P)-binding domain"/>
    <property type="match status" value="1"/>
</dbReference>
<dbReference type="AlphaFoldDB" id="A0A9N9WWH0"/>
<comment type="cofactor">
    <cofactor evidence="2">
        <name>FAD</name>
        <dbReference type="ChEBI" id="CHEBI:57692"/>
    </cofactor>
</comment>
<feature type="signal peptide" evidence="4">
    <location>
        <begin position="1"/>
        <end position="19"/>
    </location>
</feature>
<accession>A0A9N9WWH0</accession>
<dbReference type="InterPro" id="IPR012132">
    <property type="entry name" value="GMC_OxRdtase"/>
</dbReference>
<dbReference type="SUPFAM" id="SSF54373">
    <property type="entry name" value="FAD-linked reductases, C-terminal domain"/>
    <property type="match status" value="1"/>
</dbReference>
<dbReference type="Proteomes" id="UP001153620">
    <property type="component" value="Chromosome 3"/>
</dbReference>
<dbReference type="PANTHER" id="PTHR11552">
    <property type="entry name" value="GLUCOSE-METHANOL-CHOLINE GMC OXIDOREDUCTASE"/>
    <property type="match status" value="1"/>
</dbReference>
<name>A0A9N9WWH0_9DIPT</name>
<evidence type="ECO:0000256" key="2">
    <source>
        <dbReference type="PIRSR" id="PIRSR000137-2"/>
    </source>
</evidence>
<dbReference type="OrthoDB" id="269227at2759"/>
<organism evidence="7 8">
    <name type="scientific">Chironomus riparius</name>
    <dbReference type="NCBI Taxonomy" id="315576"/>
    <lineage>
        <taxon>Eukaryota</taxon>
        <taxon>Metazoa</taxon>
        <taxon>Ecdysozoa</taxon>
        <taxon>Arthropoda</taxon>
        <taxon>Hexapoda</taxon>
        <taxon>Insecta</taxon>
        <taxon>Pterygota</taxon>
        <taxon>Neoptera</taxon>
        <taxon>Endopterygota</taxon>
        <taxon>Diptera</taxon>
        <taxon>Nematocera</taxon>
        <taxon>Chironomoidea</taxon>
        <taxon>Chironomidae</taxon>
        <taxon>Chironominae</taxon>
        <taxon>Chironomus</taxon>
    </lineage>
</organism>
<dbReference type="PROSITE" id="PS00624">
    <property type="entry name" value="GMC_OXRED_2"/>
    <property type="match status" value="1"/>
</dbReference>
<dbReference type="PIRSF" id="PIRSF000137">
    <property type="entry name" value="Alcohol_oxidase"/>
    <property type="match status" value="1"/>
</dbReference>
<feature type="chain" id="PRO_5040176126" description="Glucose-methanol-choline oxidoreductase N-terminal domain-containing protein" evidence="4">
    <location>
        <begin position="20"/>
        <end position="550"/>
    </location>
</feature>
<reference evidence="7" key="1">
    <citation type="submission" date="2022-01" db="EMBL/GenBank/DDBJ databases">
        <authorList>
            <person name="King R."/>
        </authorList>
    </citation>
    <scope>NUCLEOTIDE SEQUENCE</scope>
</reference>
<dbReference type="Pfam" id="PF00732">
    <property type="entry name" value="GMC_oxred_N"/>
    <property type="match status" value="1"/>
</dbReference>
<evidence type="ECO:0000259" key="5">
    <source>
        <dbReference type="PROSITE" id="PS00623"/>
    </source>
</evidence>
<dbReference type="PANTHER" id="PTHR11552:SF208">
    <property type="entry name" value="RE36204P-RELATED"/>
    <property type="match status" value="1"/>
</dbReference>
<keyword evidence="4" id="KW-0732">Signal</keyword>
<dbReference type="PROSITE" id="PS00623">
    <property type="entry name" value="GMC_OXRED_1"/>
    <property type="match status" value="1"/>
</dbReference>
<gene>
    <name evidence="7" type="ORF">CHIRRI_LOCUS11544</name>
</gene>
<dbReference type="EMBL" id="OU895879">
    <property type="protein sequence ID" value="CAG9808707.1"/>
    <property type="molecule type" value="Genomic_DNA"/>
</dbReference>
<evidence type="ECO:0000259" key="6">
    <source>
        <dbReference type="PROSITE" id="PS00624"/>
    </source>
</evidence>
<feature type="domain" description="Glucose-methanol-choline oxidoreductase N-terminal" evidence="6">
    <location>
        <begin position="310"/>
        <end position="324"/>
    </location>
</feature>
<reference evidence="7" key="2">
    <citation type="submission" date="2022-10" db="EMBL/GenBank/DDBJ databases">
        <authorList>
            <consortium name="ENA_rothamsted_submissions"/>
            <consortium name="culmorum"/>
            <person name="King R."/>
        </authorList>
    </citation>
    <scope>NUCLEOTIDE SEQUENCE</scope>
</reference>
<feature type="binding site" evidence="2">
    <location>
        <position position="140"/>
    </location>
    <ligand>
        <name>FAD</name>
        <dbReference type="ChEBI" id="CHEBI:57692"/>
    </ligand>
</feature>
<keyword evidence="2 3" id="KW-0274">FAD</keyword>
<keyword evidence="8" id="KW-1185">Reference proteome</keyword>
<proteinExistence type="inferred from homology"/>
<keyword evidence="3" id="KW-0285">Flavoprotein</keyword>
<protein>
    <recommendedName>
        <fullName evidence="5 6">Glucose-methanol-choline oxidoreductase N-terminal domain-containing protein</fullName>
    </recommendedName>
</protein>
<evidence type="ECO:0000256" key="4">
    <source>
        <dbReference type="SAM" id="SignalP"/>
    </source>
</evidence>
<comment type="similarity">
    <text evidence="1 3">Belongs to the GMC oxidoreductase family.</text>
</comment>
<dbReference type="GO" id="GO:0050660">
    <property type="term" value="F:flavin adenine dinucleotide binding"/>
    <property type="evidence" value="ECO:0007669"/>
    <property type="project" value="InterPro"/>
</dbReference>
<evidence type="ECO:0000313" key="7">
    <source>
        <dbReference type="EMBL" id="CAG9808707.1"/>
    </source>
</evidence>
<dbReference type="GO" id="GO:0016614">
    <property type="term" value="F:oxidoreductase activity, acting on CH-OH group of donors"/>
    <property type="evidence" value="ECO:0007669"/>
    <property type="project" value="InterPro"/>
</dbReference>
<evidence type="ECO:0000256" key="3">
    <source>
        <dbReference type="RuleBase" id="RU003968"/>
    </source>
</evidence>
<dbReference type="SUPFAM" id="SSF51905">
    <property type="entry name" value="FAD/NAD(P)-binding domain"/>
    <property type="match status" value="1"/>
</dbReference>